<evidence type="ECO:0000256" key="4">
    <source>
        <dbReference type="SAM" id="Phobius"/>
    </source>
</evidence>
<comment type="similarity">
    <text evidence="1">Belongs to the PPR family. P subfamily.</text>
</comment>
<proteinExistence type="inferred from homology"/>
<feature type="repeat" description="PPR" evidence="3">
    <location>
        <begin position="143"/>
        <end position="177"/>
    </location>
</feature>
<evidence type="ECO:0000256" key="1">
    <source>
        <dbReference type="ARBA" id="ARBA00007626"/>
    </source>
</evidence>
<organism evidence="5 6">
    <name type="scientific">Citrus sinensis</name>
    <name type="common">Sweet orange</name>
    <name type="synonym">Citrus aurantium var. sinensis</name>
    <dbReference type="NCBI Taxonomy" id="2711"/>
    <lineage>
        <taxon>Eukaryota</taxon>
        <taxon>Viridiplantae</taxon>
        <taxon>Streptophyta</taxon>
        <taxon>Embryophyta</taxon>
        <taxon>Tracheophyta</taxon>
        <taxon>Spermatophyta</taxon>
        <taxon>Magnoliopsida</taxon>
        <taxon>eudicotyledons</taxon>
        <taxon>Gunneridae</taxon>
        <taxon>Pentapetalae</taxon>
        <taxon>rosids</taxon>
        <taxon>malvids</taxon>
        <taxon>Sapindales</taxon>
        <taxon>Rutaceae</taxon>
        <taxon>Aurantioideae</taxon>
        <taxon>Citrus</taxon>
    </lineage>
</organism>
<keyword evidence="4" id="KW-0812">Transmembrane</keyword>
<dbReference type="PANTHER" id="PTHR47447">
    <property type="entry name" value="OS03G0856100 PROTEIN"/>
    <property type="match status" value="1"/>
</dbReference>
<evidence type="ECO:0000256" key="2">
    <source>
        <dbReference type="ARBA" id="ARBA00022737"/>
    </source>
</evidence>
<keyword evidence="6" id="KW-1185">Reference proteome</keyword>
<dbReference type="Gene3D" id="1.25.40.10">
    <property type="entry name" value="Tetratricopeptide repeat domain"/>
    <property type="match status" value="2"/>
</dbReference>
<evidence type="ECO:0000256" key="3">
    <source>
        <dbReference type="PROSITE-ProRule" id="PRU00708"/>
    </source>
</evidence>
<gene>
    <name evidence="5" type="ORF">CISIN_1g036275mg</name>
</gene>
<dbReference type="InterPro" id="IPR011990">
    <property type="entry name" value="TPR-like_helical_dom_sf"/>
</dbReference>
<name>A0A067GCF3_CITSI</name>
<feature type="transmembrane region" description="Helical" evidence="4">
    <location>
        <begin position="32"/>
        <end position="55"/>
    </location>
</feature>
<dbReference type="Proteomes" id="UP000027120">
    <property type="component" value="Unassembled WGS sequence"/>
</dbReference>
<keyword evidence="4" id="KW-0472">Membrane</keyword>
<feature type="repeat" description="PPR" evidence="3">
    <location>
        <begin position="108"/>
        <end position="142"/>
    </location>
</feature>
<evidence type="ECO:0000313" key="6">
    <source>
        <dbReference type="Proteomes" id="UP000027120"/>
    </source>
</evidence>
<accession>A0A067GCF3</accession>
<keyword evidence="4" id="KW-1133">Transmembrane helix</keyword>
<feature type="repeat" description="PPR" evidence="3">
    <location>
        <begin position="73"/>
        <end position="107"/>
    </location>
</feature>
<keyword evidence="2" id="KW-0677">Repeat</keyword>
<protein>
    <submittedName>
        <fullName evidence="5">Uncharacterized protein</fullName>
    </submittedName>
</protein>
<sequence>MKKPQCTTCDLCVAQRAPHSWNFNYLPYPSHFMLINFLLLQHTPNLFVFIFSIYFSDAHAVFEEMKRLGITPTMKSHMLLLTAYSKTGNVAKCEGVINQMHKSGLKPDTFVINSMLNLYGRLGQFEKMEEVLTAMEKGSYAADISTYNILINIYGRGGFIEKMEGLFQSLPAKRLKPDVVTWTSRLAAYSRKKLYRRCLEIFEEMIDAGCYPDGGTAKVLISACSSEDQIEQVTTLVRTMHKDMKTALPIYFNLYGEKGVARSNLGQYIGN</sequence>
<dbReference type="PaxDb" id="2711-XP_006468486.1"/>
<dbReference type="PROSITE" id="PS51375">
    <property type="entry name" value="PPR"/>
    <property type="match status" value="4"/>
</dbReference>
<dbReference type="PANTHER" id="PTHR47447:SF17">
    <property type="entry name" value="OS12G0638900 PROTEIN"/>
    <property type="match status" value="1"/>
</dbReference>
<reference evidence="5 6" key="1">
    <citation type="submission" date="2014-04" db="EMBL/GenBank/DDBJ databases">
        <authorList>
            <consortium name="International Citrus Genome Consortium"/>
            <person name="Gmitter F."/>
            <person name="Chen C."/>
            <person name="Farmerie W."/>
            <person name="Harkins T."/>
            <person name="Desany B."/>
            <person name="Mohiuddin M."/>
            <person name="Kodira C."/>
            <person name="Borodovsky M."/>
            <person name="Lomsadze A."/>
            <person name="Burns P."/>
            <person name="Jenkins J."/>
            <person name="Prochnik S."/>
            <person name="Shu S."/>
            <person name="Chapman J."/>
            <person name="Pitluck S."/>
            <person name="Schmutz J."/>
            <person name="Rokhsar D."/>
        </authorList>
    </citation>
    <scope>NUCLEOTIDE SEQUENCE</scope>
</reference>
<dbReference type="NCBIfam" id="TIGR00756">
    <property type="entry name" value="PPR"/>
    <property type="match status" value="4"/>
</dbReference>
<evidence type="ECO:0000313" key="5">
    <source>
        <dbReference type="EMBL" id="KDO77373.1"/>
    </source>
</evidence>
<dbReference type="SMR" id="A0A067GCF3"/>
<dbReference type="Pfam" id="PF01535">
    <property type="entry name" value="PPR"/>
    <property type="match status" value="1"/>
</dbReference>
<dbReference type="Pfam" id="PF13041">
    <property type="entry name" value="PPR_2"/>
    <property type="match status" value="2"/>
</dbReference>
<dbReference type="EMBL" id="KK784880">
    <property type="protein sequence ID" value="KDO77373.1"/>
    <property type="molecule type" value="Genomic_DNA"/>
</dbReference>
<dbReference type="AlphaFoldDB" id="A0A067GCF3"/>
<feature type="repeat" description="PPR" evidence="3">
    <location>
        <begin position="178"/>
        <end position="212"/>
    </location>
</feature>
<dbReference type="InterPro" id="IPR002885">
    <property type="entry name" value="PPR_rpt"/>
</dbReference>